<dbReference type="EMBL" id="JAYXUG010000002">
    <property type="protein sequence ID" value="MEC6830714.1"/>
    <property type="molecule type" value="Genomic_DNA"/>
</dbReference>
<comment type="caution">
    <text evidence="9">The sequence shown here is derived from an EMBL/GenBank/DDBJ whole genome shotgun (WGS) entry which is preliminary data.</text>
</comment>
<dbReference type="Pfam" id="PF12561">
    <property type="entry name" value="TagA"/>
    <property type="match status" value="1"/>
</dbReference>
<evidence type="ECO:0000256" key="1">
    <source>
        <dbReference type="ARBA" id="ARBA00022670"/>
    </source>
</evidence>
<protein>
    <submittedName>
        <fullName evidence="9">M66 family metalloprotease</fullName>
    </submittedName>
</protein>
<organism evidence="9 10">
    <name type="scientific">Photobacterium toruni</name>
    <dbReference type="NCBI Taxonomy" id="1935446"/>
    <lineage>
        <taxon>Bacteria</taxon>
        <taxon>Pseudomonadati</taxon>
        <taxon>Pseudomonadota</taxon>
        <taxon>Gammaproteobacteria</taxon>
        <taxon>Vibrionales</taxon>
        <taxon>Vibrionaceae</taxon>
        <taxon>Photobacterium</taxon>
    </lineage>
</organism>
<dbReference type="InterPro" id="IPR019503">
    <property type="entry name" value="Peptidase_M66_dom"/>
</dbReference>
<keyword evidence="10" id="KW-1185">Reference proteome</keyword>
<evidence type="ECO:0000256" key="7">
    <source>
        <dbReference type="SAM" id="SignalP"/>
    </source>
</evidence>
<dbReference type="RefSeq" id="WP_327774044.1">
    <property type="nucleotide sequence ID" value="NZ_JAYXUG010000002.1"/>
</dbReference>
<evidence type="ECO:0000313" key="10">
    <source>
        <dbReference type="Proteomes" id="UP001306119"/>
    </source>
</evidence>
<keyword evidence="3 6" id="KW-0378">Hydrolase</keyword>
<dbReference type="PANTHER" id="PTHR39540">
    <property type="match status" value="1"/>
</dbReference>
<accession>A0ABU6L387</accession>
<feature type="binding site" evidence="6">
    <location>
        <position position="559"/>
    </location>
    <ligand>
        <name>Zn(2+)</name>
        <dbReference type="ChEBI" id="CHEBI:29105"/>
        <note>catalytic</note>
    </ligand>
</feature>
<dbReference type="PROSITE" id="PS51694">
    <property type="entry name" value="PEPTIDASE_M66"/>
    <property type="match status" value="1"/>
</dbReference>
<keyword evidence="5 6" id="KW-0482">Metalloprotease</keyword>
<feature type="active site" evidence="6">
    <location>
        <position position="556"/>
    </location>
</feature>
<dbReference type="InterPro" id="IPR051256">
    <property type="entry name" value="Dictomallein"/>
</dbReference>
<evidence type="ECO:0000256" key="4">
    <source>
        <dbReference type="ARBA" id="ARBA00022833"/>
    </source>
</evidence>
<feature type="chain" id="PRO_5045333183" evidence="7">
    <location>
        <begin position="22"/>
        <end position="941"/>
    </location>
</feature>
<feature type="signal peptide" evidence="7">
    <location>
        <begin position="1"/>
        <end position="21"/>
    </location>
</feature>
<sequence>MQKKTIALLILASLYSVGSQAQNISLEASSIKIIDKMNELADIAKNPNNIINVDGEKYIEYKGKRLRVNFDGNIKLSMSDFNSEFVTLFDFIPKEWDKYYYDGGFNLYPGESNECLFELTPAARGSLDNDGNYAWERSLTTELTTSSCPDVVQAESIFFNTNAVVNDLTGELSGAVLFAQAHIIPAKVNEQEPRMHLVGDRKTKVMFKPEAALDMYTTVNVIAKDKAGKTLGQLVMSNPSQLAKNVLSMPEIKDTNIDFSYDADKAFNVNSPTTEAIAEALVEHDIVIMKTWDGHFNRMFELEQNNKDLDGKTFIFKSDAGYNSHVKYYESRSKTISNGQTIVFKNINGAWVIKDDMMFNQIGYAEGYWSVNLPKHWLKSGLSLTFTNKNKEGHLNNIKVGAPTELLIHTIDVGMLIEPRQQFHFQKDKQAQREYFETAPISKLIVSEYEPVHFTEVMLPDGNLLTDIDPSDGGWHSGSMRGYIGKQLISIGINNANYGINSSTGYGEGENPYIAAQLTAHNSRGVYNNGVQVHGGSGGAGMVTLDSSIGNEFSHEVGHNYGLGHYPGGPAGSIHRPANLPNSTWGWDSTKDIFIPNFDPTISGSDMCLEGQCVPAFNDMFMFGKDAMAGGWAMYNAQRFTMYTPYSMHFIQKDLESKVMFDSTSSTGFSQWDEQTQEMVEYTHRIDNLEVTSVTPWEANAAHIASLFNNFDKVDLSTSNGYWERNMSLPSASSANKGKIFTFNSDAGYHSWLDVNGEEMLVAYGSRFTFVSDGKTWVQGASFDMNKTVHPDKFGVPVTTLIGYYDPQAKLDSYIYPSLHGSFGYVYPDDSKTLTASHCALEVETNSGSILKYSLKNNRRDANHMNKFHVNIASSDKPISASVICDGNVLDTRTIDSPKLDPVYTIQGSDETEHSTVSTFSNSALRVEATRYATQECNHKH</sequence>
<dbReference type="GO" id="GO:0008237">
    <property type="term" value="F:metallopeptidase activity"/>
    <property type="evidence" value="ECO:0007669"/>
    <property type="project" value="UniProtKB-KW"/>
</dbReference>
<keyword evidence="7" id="KW-0732">Signal</keyword>
<dbReference type="Pfam" id="PF20944">
    <property type="entry name" value="StcE_b-sandwich"/>
    <property type="match status" value="2"/>
</dbReference>
<name>A0ABU6L387_9GAMM</name>
<evidence type="ECO:0000256" key="5">
    <source>
        <dbReference type="ARBA" id="ARBA00023049"/>
    </source>
</evidence>
<keyword evidence="1 6" id="KW-0645">Protease</keyword>
<keyword evidence="2 6" id="KW-0479">Metal-binding</keyword>
<dbReference type="Pfam" id="PF10462">
    <property type="entry name" value="Peptidase_M66"/>
    <property type="match status" value="1"/>
</dbReference>
<dbReference type="PANTHER" id="PTHR39540:SF1">
    <property type="entry name" value="DICTOMALLEIN-1-RELATED"/>
    <property type="match status" value="1"/>
</dbReference>
<evidence type="ECO:0000256" key="6">
    <source>
        <dbReference type="PROSITE-ProRule" id="PRU01031"/>
    </source>
</evidence>
<comment type="cofactor">
    <cofactor evidence="6">
        <name>Zn(2+)</name>
        <dbReference type="ChEBI" id="CHEBI:29105"/>
    </cofactor>
    <text evidence="6">Binds 1 zinc ion per subunit.</text>
</comment>
<feature type="domain" description="Peptidase M66" evidence="8">
    <location>
        <begin position="405"/>
        <end position="661"/>
    </location>
</feature>
<dbReference type="InterPro" id="IPR022218">
    <property type="entry name" value="TagA_dom"/>
</dbReference>
<feature type="binding site" evidence="6">
    <location>
        <position position="565"/>
    </location>
    <ligand>
        <name>Zn(2+)</name>
        <dbReference type="ChEBI" id="CHEBI:29105"/>
        <note>catalytic</note>
    </ligand>
</feature>
<proteinExistence type="predicted"/>
<dbReference type="Gene3D" id="2.60.120.1230">
    <property type="match status" value="2"/>
</dbReference>
<keyword evidence="4 6" id="KW-0862">Zinc</keyword>
<feature type="binding site" evidence="6">
    <location>
        <position position="555"/>
    </location>
    <ligand>
        <name>Zn(2+)</name>
        <dbReference type="ChEBI" id="CHEBI:29105"/>
        <note>catalytic</note>
    </ligand>
</feature>
<evidence type="ECO:0000313" key="9">
    <source>
        <dbReference type="EMBL" id="MEC6830714.1"/>
    </source>
</evidence>
<evidence type="ECO:0000259" key="8">
    <source>
        <dbReference type="PROSITE" id="PS51694"/>
    </source>
</evidence>
<gene>
    <name evidence="9" type="ORF">VXS06_02945</name>
</gene>
<evidence type="ECO:0000256" key="3">
    <source>
        <dbReference type="ARBA" id="ARBA00022801"/>
    </source>
</evidence>
<evidence type="ECO:0000256" key="2">
    <source>
        <dbReference type="ARBA" id="ARBA00022723"/>
    </source>
</evidence>
<dbReference type="InterPro" id="IPR048990">
    <property type="entry name" value="StcE_b-sandwich"/>
</dbReference>
<dbReference type="Proteomes" id="UP001306119">
    <property type="component" value="Unassembled WGS sequence"/>
</dbReference>
<reference evidence="9 10" key="1">
    <citation type="submission" date="2024-01" db="EMBL/GenBank/DDBJ databases">
        <title>Active colonisers of the gastrointestinal tract of Atlantic salmon farmed in a warm water region.</title>
        <authorList>
            <person name="Bowman J.P."/>
        </authorList>
    </citation>
    <scope>NUCLEOTIDE SEQUENCE [LARGE SCALE GENOMIC DNA]</scope>
    <source>
        <strain evidence="9 10">S3MW1</strain>
    </source>
</reference>